<accession>A0A4R1YV45</accession>
<evidence type="ECO:0000313" key="2">
    <source>
        <dbReference type="EMBL" id="TCM84990.1"/>
    </source>
</evidence>
<feature type="compositionally biased region" description="Polar residues" evidence="1">
    <location>
        <begin position="145"/>
        <end position="161"/>
    </location>
</feature>
<evidence type="ECO:0000313" key="3">
    <source>
        <dbReference type="Proteomes" id="UP000295277"/>
    </source>
</evidence>
<dbReference type="AlphaFoldDB" id="A0A4R1YV45"/>
<reference evidence="2 3" key="1">
    <citation type="submission" date="2019-03" db="EMBL/GenBank/DDBJ databases">
        <title>Genomic Encyclopedia of Type Strains, Phase IV (KMG-IV): sequencing the most valuable type-strain genomes for metagenomic binning, comparative biology and taxonomic classification.</title>
        <authorList>
            <person name="Goeker M."/>
        </authorList>
    </citation>
    <scope>NUCLEOTIDE SEQUENCE [LARGE SCALE GENOMIC DNA]</scope>
    <source>
        <strain evidence="2 3">DSM 21153</strain>
    </source>
</reference>
<dbReference type="Proteomes" id="UP000295277">
    <property type="component" value="Unassembled WGS sequence"/>
</dbReference>
<comment type="caution">
    <text evidence="2">The sequence shown here is derived from an EMBL/GenBank/DDBJ whole genome shotgun (WGS) entry which is preliminary data.</text>
</comment>
<feature type="region of interest" description="Disordered" evidence="1">
    <location>
        <begin position="123"/>
        <end position="162"/>
    </location>
</feature>
<feature type="compositionally biased region" description="Pro residues" evidence="1">
    <location>
        <begin position="17"/>
        <end position="30"/>
    </location>
</feature>
<name>A0A4R1YV45_9RHOB</name>
<evidence type="ECO:0000256" key="1">
    <source>
        <dbReference type="SAM" id="MobiDB-lite"/>
    </source>
</evidence>
<feature type="region of interest" description="Disordered" evidence="1">
    <location>
        <begin position="1"/>
        <end position="30"/>
    </location>
</feature>
<sequence>MVALPTAPAGRLALVQPPAPQPAAAPPPPMPAPDVFVRVFVTNAVSDDGIAKTVASLDGAGYDMAPPARVRVVIAETDVRFFHRQDAEAARVLAEHLDGVTRDFTGAARKPRPGQLELWLAGGARQPQPARTTQPEMRTVRPPTQAATSRRSQAPAQTTTAAELRNEVLRKLREVNSQ</sequence>
<organism evidence="2 3">
    <name type="scientific">Rhodovulum steppense</name>
    <dbReference type="NCBI Taxonomy" id="540251"/>
    <lineage>
        <taxon>Bacteria</taxon>
        <taxon>Pseudomonadati</taxon>
        <taxon>Pseudomonadota</taxon>
        <taxon>Alphaproteobacteria</taxon>
        <taxon>Rhodobacterales</taxon>
        <taxon>Paracoccaceae</taxon>
        <taxon>Rhodovulum</taxon>
    </lineage>
</organism>
<proteinExistence type="predicted"/>
<keyword evidence="3" id="KW-1185">Reference proteome</keyword>
<gene>
    <name evidence="2" type="ORF">EV216_10975</name>
</gene>
<protein>
    <submittedName>
        <fullName evidence="2">Uncharacterized protein</fullName>
    </submittedName>
</protein>
<dbReference type="EMBL" id="SLVM01000009">
    <property type="protein sequence ID" value="TCM84990.1"/>
    <property type="molecule type" value="Genomic_DNA"/>
</dbReference>